<feature type="coiled-coil region" evidence="1">
    <location>
        <begin position="65"/>
        <end position="165"/>
    </location>
</feature>
<feature type="region of interest" description="Disordered" evidence="2">
    <location>
        <begin position="325"/>
        <end position="349"/>
    </location>
</feature>
<gene>
    <name evidence="4" type="ORF">TCM_007962</name>
</gene>
<feature type="compositionally biased region" description="Basic and acidic residues" evidence="2">
    <location>
        <begin position="522"/>
        <end position="534"/>
    </location>
</feature>
<sequence length="587" mass="66246">MAMGGVSHKGNGNSNRGRPYGLMLLVAFGAALLGVMVLHKLRERRIFNLLVEDKNRQLISLQLLLQKEREYMKEMKRNAEETKAKIYFLRNQKMELDRRLLEMQSAIESLKDEQKTMESALEEKQYEIILLQEKHVDSGNENPQVLALTATLKQKEAEIEVLKHRLKSPVRVWSVSADDKSNLPVNITVTGSMEEKEKTEFSQEEGGRVHESTAYKDGDNSTKDQDRSEIKSNFSQEEQNREEVEDGSKKKGETTLRMDMAGGGQLQKPVSLGENARNEGAAGEMRNEYSQYTGTSRMNGEMNHANATETINDMDEQGQKITNTGQLGELKNPRPEGESQKLQGTYEGGRKLGIDDNSRISGLSGRFDHLSRAKGKRWRSLARNRFLKKNVLSELDGVASMRSRRFSKAYKGEARSSEGGVVSDEGKAEREAGMRKEMDLTKVNFLKHQNSEDTEDVKQRNVSAETNHQVEGENAMSRNPGKFLAREVPEKTGVNAEASNYTHHVKQLKVEEAASHIKQNMKSREVKELEKKPELNPVAKDEMEEDTEVADKQEPETEAANGDLSSDFMSDSEDKEGYKEATDESEF</sequence>
<feature type="region of interest" description="Disordered" evidence="2">
    <location>
        <begin position="512"/>
        <end position="587"/>
    </location>
</feature>
<evidence type="ECO:0000256" key="2">
    <source>
        <dbReference type="SAM" id="MobiDB-lite"/>
    </source>
</evidence>
<accession>A0A061E2Z9</accession>
<name>A0A061E2Z9_THECC</name>
<feature type="compositionally biased region" description="Polar residues" evidence="2">
    <location>
        <begin position="460"/>
        <end position="469"/>
    </location>
</feature>
<evidence type="ECO:0000313" key="5">
    <source>
        <dbReference type="Proteomes" id="UP000026915"/>
    </source>
</evidence>
<keyword evidence="1" id="KW-0175">Coiled coil</keyword>
<keyword evidence="3" id="KW-0472">Membrane</keyword>
<feature type="compositionally biased region" description="Basic and acidic residues" evidence="2">
    <location>
        <begin position="575"/>
        <end position="587"/>
    </location>
</feature>
<dbReference type="AlphaFoldDB" id="A0A061E2Z9"/>
<keyword evidence="5" id="KW-1185">Reference proteome</keyword>
<keyword evidence="3" id="KW-0812">Transmembrane</keyword>
<feature type="region of interest" description="Disordered" evidence="2">
    <location>
        <begin position="448"/>
        <end position="500"/>
    </location>
</feature>
<dbReference type="InParanoid" id="A0A061E2Z9"/>
<dbReference type="OMA" id="HEAINMQ"/>
<feature type="compositionally biased region" description="Basic and acidic residues" evidence="2">
    <location>
        <begin position="193"/>
        <end position="230"/>
    </location>
</feature>
<dbReference type="eggNOG" id="ENOG502RXMM">
    <property type="taxonomic scope" value="Eukaryota"/>
</dbReference>
<dbReference type="PANTHER" id="PTHR36143:SF4">
    <property type="entry name" value="OS08G0177500 PROTEIN"/>
    <property type="match status" value="1"/>
</dbReference>
<proteinExistence type="predicted"/>
<feature type="compositionally biased region" description="Basic and acidic residues" evidence="2">
    <location>
        <begin position="238"/>
        <end position="256"/>
    </location>
</feature>
<dbReference type="PANTHER" id="PTHR36143">
    <property type="entry name" value="OS08G0177500 PROTEIN"/>
    <property type="match status" value="1"/>
</dbReference>
<organism evidence="4 5">
    <name type="scientific">Theobroma cacao</name>
    <name type="common">Cacao</name>
    <name type="synonym">Cocoa</name>
    <dbReference type="NCBI Taxonomy" id="3641"/>
    <lineage>
        <taxon>Eukaryota</taxon>
        <taxon>Viridiplantae</taxon>
        <taxon>Streptophyta</taxon>
        <taxon>Embryophyta</taxon>
        <taxon>Tracheophyta</taxon>
        <taxon>Spermatophyta</taxon>
        <taxon>Magnoliopsida</taxon>
        <taxon>eudicotyledons</taxon>
        <taxon>Gunneridae</taxon>
        <taxon>Pentapetalae</taxon>
        <taxon>rosids</taxon>
        <taxon>malvids</taxon>
        <taxon>Malvales</taxon>
        <taxon>Malvaceae</taxon>
        <taxon>Byttnerioideae</taxon>
        <taxon>Theobroma</taxon>
    </lineage>
</organism>
<keyword evidence="3" id="KW-1133">Transmembrane helix</keyword>
<dbReference type="Gramene" id="EOX99330">
    <property type="protein sequence ID" value="EOX99330"/>
    <property type="gene ID" value="TCM_007962"/>
</dbReference>
<dbReference type="Proteomes" id="UP000026915">
    <property type="component" value="Chromosome 2"/>
</dbReference>
<protein>
    <submittedName>
        <fullName evidence="4">Micronuclear linker histone polyprotein-like protein</fullName>
    </submittedName>
</protein>
<dbReference type="STRING" id="3641.A0A061E2Z9"/>
<evidence type="ECO:0000256" key="1">
    <source>
        <dbReference type="SAM" id="Coils"/>
    </source>
</evidence>
<dbReference type="EMBL" id="CM001880">
    <property type="protein sequence ID" value="EOX99330.1"/>
    <property type="molecule type" value="Genomic_DNA"/>
</dbReference>
<dbReference type="HOGENOM" id="CLU_464952_0_0_1"/>
<evidence type="ECO:0000256" key="3">
    <source>
        <dbReference type="SAM" id="Phobius"/>
    </source>
</evidence>
<feature type="region of interest" description="Disordered" evidence="2">
    <location>
        <begin position="188"/>
        <end position="286"/>
    </location>
</feature>
<feature type="transmembrane region" description="Helical" evidence="3">
    <location>
        <begin position="20"/>
        <end position="38"/>
    </location>
</feature>
<evidence type="ECO:0000313" key="4">
    <source>
        <dbReference type="EMBL" id="EOX99330.1"/>
    </source>
</evidence>
<reference evidence="4 5" key="1">
    <citation type="journal article" date="2013" name="Genome Biol.">
        <title>The genome sequence of the most widely cultivated cacao type and its use to identify candidate genes regulating pod color.</title>
        <authorList>
            <person name="Motamayor J.C."/>
            <person name="Mockaitis K."/>
            <person name="Schmutz J."/>
            <person name="Haiminen N."/>
            <person name="Iii D.L."/>
            <person name="Cornejo O."/>
            <person name="Findley S.D."/>
            <person name="Zheng P."/>
            <person name="Utro F."/>
            <person name="Royaert S."/>
            <person name="Saski C."/>
            <person name="Jenkins J."/>
            <person name="Podicheti R."/>
            <person name="Zhao M."/>
            <person name="Scheffler B.E."/>
            <person name="Stack J.C."/>
            <person name="Feltus F.A."/>
            <person name="Mustiga G.M."/>
            <person name="Amores F."/>
            <person name="Phillips W."/>
            <person name="Marelli J.P."/>
            <person name="May G.D."/>
            <person name="Shapiro H."/>
            <person name="Ma J."/>
            <person name="Bustamante C.D."/>
            <person name="Schnell R.J."/>
            <person name="Main D."/>
            <person name="Gilbert D."/>
            <person name="Parida L."/>
            <person name="Kuhn D.N."/>
        </authorList>
    </citation>
    <scope>NUCLEOTIDE SEQUENCE [LARGE SCALE GENOMIC DNA]</scope>
    <source>
        <strain evidence="5">cv. Matina 1-6</strain>
    </source>
</reference>